<dbReference type="GO" id="GO:0047617">
    <property type="term" value="F:fatty acyl-CoA hydrolase activity"/>
    <property type="evidence" value="ECO:0007669"/>
    <property type="project" value="InterPro"/>
</dbReference>
<dbReference type="NCBIfam" id="TIGR00369">
    <property type="entry name" value="unchar_dom_1"/>
    <property type="match status" value="1"/>
</dbReference>
<evidence type="ECO:0000313" key="5">
    <source>
        <dbReference type="Proteomes" id="UP000006620"/>
    </source>
</evidence>
<keyword evidence="2" id="KW-0378">Hydrolase</keyword>
<feature type="domain" description="Thioesterase" evidence="3">
    <location>
        <begin position="72"/>
        <end position="146"/>
    </location>
</feature>
<accession>F8FK27</accession>
<comment type="similarity">
    <text evidence="1">Belongs to the thioesterase PaaI family.</text>
</comment>
<proteinExistence type="inferred from homology"/>
<name>F8FK27_PAEMK</name>
<dbReference type="PATRIC" id="fig|1036673.3.peg.5144"/>
<evidence type="ECO:0000259" key="3">
    <source>
        <dbReference type="Pfam" id="PF03061"/>
    </source>
</evidence>
<dbReference type="Proteomes" id="UP000006620">
    <property type="component" value="Chromosome"/>
</dbReference>
<dbReference type="PANTHER" id="PTHR21660:SF1">
    <property type="entry name" value="ACYL-COENZYME A THIOESTERASE 13"/>
    <property type="match status" value="1"/>
</dbReference>
<dbReference type="InterPro" id="IPR039298">
    <property type="entry name" value="ACOT13"/>
</dbReference>
<dbReference type="Gene3D" id="3.10.129.10">
    <property type="entry name" value="Hotdog Thioesterase"/>
    <property type="match status" value="1"/>
</dbReference>
<dbReference type="CDD" id="cd03443">
    <property type="entry name" value="PaaI_thioesterase"/>
    <property type="match status" value="1"/>
</dbReference>
<protein>
    <recommendedName>
        <fullName evidence="3">Thioesterase domain-containing protein</fullName>
    </recommendedName>
</protein>
<dbReference type="HOGENOM" id="CLU_089876_3_3_9"/>
<reference evidence="5" key="1">
    <citation type="submission" date="2011-06" db="EMBL/GenBank/DDBJ databases">
        <title>Complete genome sequence of Paenibacillus mucilaginosus KNP414.</title>
        <authorList>
            <person name="Wang J."/>
            <person name="Hu S."/>
            <person name="Hu X."/>
            <person name="Zhang B."/>
            <person name="Dong D."/>
            <person name="Zhang S."/>
            <person name="Zhao K."/>
            <person name="Wu D."/>
        </authorList>
    </citation>
    <scope>NUCLEOTIDE SEQUENCE [LARGE SCALE GENOMIC DNA]</scope>
    <source>
        <strain evidence="5">KNP414</strain>
    </source>
</reference>
<gene>
    <name evidence="4" type="ordered locus">KNP414_05544</name>
</gene>
<dbReference type="InterPro" id="IPR003736">
    <property type="entry name" value="PAAI_dom"/>
</dbReference>
<reference evidence="4 5" key="2">
    <citation type="journal article" date="2013" name="Genome Announc.">
        <title>Genome Sequence of Growth-Improving Paenibacillus mucilaginosus Strain KNP414.</title>
        <authorList>
            <person name="Lu J.J."/>
            <person name="Wang J.F."/>
            <person name="Hu X.F."/>
        </authorList>
    </citation>
    <scope>NUCLEOTIDE SEQUENCE [LARGE SCALE GENOMIC DNA]</scope>
    <source>
        <strain evidence="4 5">KNP414</strain>
    </source>
</reference>
<dbReference type="PANTHER" id="PTHR21660">
    <property type="entry name" value="THIOESTERASE SUPERFAMILY MEMBER-RELATED"/>
    <property type="match status" value="1"/>
</dbReference>
<dbReference type="AlphaFoldDB" id="F8FK27"/>
<dbReference type="EMBL" id="CP002869">
    <property type="protein sequence ID" value="AEI44068.1"/>
    <property type="molecule type" value="Genomic_DNA"/>
</dbReference>
<evidence type="ECO:0000313" key="4">
    <source>
        <dbReference type="EMBL" id="AEI44068.1"/>
    </source>
</evidence>
<evidence type="ECO:0000256" key="2">
    <source>
        <dbReference type="ARBA" id="ARBA00022801"/>
    </source>
</evidence>
<sequence>MDRQEVMERIAALSDRSFRAVENTVRALEQMKENRYPFLGNFLNVEKEESADPDVFVCSMPIVPEVLNPYRIVYGGVTATLHDMAMGWMLEHRFEPGSKFVTIDMQVNYHNPGKGKRLKAEARLVHQARELLQVACEIRGDQGELVSTSSATFLQLVRKESV</sequence>
<dbReference type="Pfam" id="PF03061">
    <property type="entry name" value="4HBT"/>
    <property type="match status" value="1"/>
</dbReference>
<dbReference type="KEGG" id="pms:KNP414_05544"/>
<dbReference type="InterPro" id="IPR006683">
    <property type="entry name" value="Thioestr_dom"/>
</dbReference>
<dbReference type="RefSeq" id="WP_013919221.1">
    <property type="nucleotide sequence ID" value="NC_015690.1"/>
</dbReference>
<organism evidence="4 5">
    <name type="scientific">Paenibacillus mucilaginosus (strain KNP414)</name>
    <dbReference type="NCBI Taxonomy" id="1036673"/>
    <lineage>
        <taxon>Bacteria</taxon>
        <taxon>Bacillati</taxon>
        <taxon>Bacillota</taxon>
        <taxon>Bacilli</taxon>
        <taxon>Bacillales</taxon>
        <taxon>Paenibacillaceae</taxon>
        <taxon>Paenibacillus</taxon>
    </lineage>
</organism>
<evidence type="ECO:0000256" key="1">
    <source>
        <dbReference type="ARBA" id="ARBA00008324"/>
    </source>
</evidence>
<dbReference type="SUPFAM" id="SSF54637">
    <property type="entry name" value="Thioesterase/thiol ester dehydrase-isomerase"/>
    <property type="match status" value="1"/>
</dbReference>
<dbReference type="InterPro" id="IPR029069">
    <property type="entry name" value="HotDog_dom_sf"/>
</dbReference>